<evidence type="ECO:0000256" key="2">
    <source>
        <dbReference type="ARBA" id="ARBA00023295"/>
    </source>
</evidence>
<dbReference type="InterPro" id="IPR005194">
    <property type="entry name" value="Glyco_hydro_65_C"/>
</dbReference>
<keyword evidence="7" id="KW-0378">Hydrolase</keyword>
<dbReference type="InterPro" id="IPR006439">
    <property type="entry name" value="HAD-SF_hydro_IA"/>
</dbReference>
<dbReference type="InterPro" id="IPR012341">
    <property type="entry name" value="6hp_glycosidase-like_sf"/>
</dbReference>
<dbReference type="NCBIfam" id="TIGR02009">
    <property type="entry name" value="PGMB-YQAB-SF"/>
    <property type="match status" value="1"/>
</dbReference>
<dbReference type="Pfam" id="PF03632">
    <property type="entry name" value="Glyco_hydro_65m"/>
    <property type="match status" value="1"/>
</dbReference>
<gene>
    <name evidence="7" type="ORF">MHPYR_440054</name>
</gene>
<dbReference type="Pfam" id="PF00702">
    <property type="entry name" value="Hydrolase"/>
    <property type="match status" value="1"/>
</dbReference>
<dbReference type="InterPro" id="IPR036412">
    <property type="entry name" value="HAD-like_sf"/>
</dbReference>
<dbReference type="Gene3D" id="3.40.50.1000">
    <property type="entry name" value="HAD superfamily/HAD-like"/>
    <property type="match status" value="1"/>
</dbReference>
<dbReference type="PANTHER" id="PTHR11051:SF8">
    <property type="entry name" value="PROTEIN-GLUCOSYLGALACTOSYLHYDROXYLYSINE GLUCOSIDASE"/>
    <property type="match status" value="1"/>
</dbReference>
<dbReference type="NCBIfam" id="TIGR01509">
    <property type="entry name" value="HAD-SF-IA-v3"/>
    <property type="match status" value="1"/>
</dbReference>
<dbReference type="Gene3D" id="1.10.150.240">
    <property type="entry name" value="Putative phosphatase, domain 2"/>
    <property type="match status" value="1"/>
</dbReference>
<feature type="region of interest" description="Disordered" evidence="3">
    <location>
        <begin position="1072"/>
        <end position="1100"/>
    </location>
</feature>
<dbReference type="SUPFAM" id="SSF48208">
    <property type="entry name" value="Six-hairpin glycosidases"/>
    <property type="match status" value="1"/>
</dbReference>
<organism evidence="7">
    <name type="scientific">uncultured Mycobacterium sp</name>
    <dbReference type="NCBI Taxonomy" id="171292"/>
    <lineage>
        <taxon>Bacteria</taxon>
        <taxon>Bacillati</taxon>
        <taxon>Actinomycetota</taxon>
        <taxon>Actinomycetes</taxon>
        <taxon>Mycobacteriales</taxon>
        <taxon>Mycobacteriaceae</taxon>
        <taxon>Mycobacterium</taxon>
        <taxon>environmental samples</taxon>
    </lineage>
</organism>
<evidence type="ECO:0000313" key="7">
    <source>
        <dbReference type="EMBL" id="SBS77542.1"/>
    </source>
</evidence>
<comment type="similarity">
    <text evidence="1">Belongs to the HAD-like hydrolase superfamily. CbbY/CbbZ/Gph/YieH family.</text>
</comment>
<proteinExistence type="inferred from homology"/>
<keyword evidence="2" id="KW-0326">Glycosidase</keyword>
<evidence type="ECO:0000259" key="5">
    <source>
        <dbReference type="Pfam" id="PF03633"/>
    </source>
</evidence>
<dbReference type="FunFam" id="1.50.10.10:FF:000053">
    <property type="entry name" value="Putative glycosyl hydrolase"/>
    <property type="match status" value="1"/>
</dbReference>
<dbReference type="InterPro" id="IPR005196">
    <property type="entry name" value="Glyco_hydro_65_N"/>
</dbReference>
<dbReference type="InterPro" id="IPR023214">
    <property type="entry name" value="HAD_sf"/>
</dbReference>
<dbReference type="Gene3D" id="2.70.98.40">
    <property type="entry name" value="Glycoside hydrolase, family 65, N-terminal domain"/>
    <property type="match status" value="1"/>
</dbReference>
<dbReference type="GO" id="GO:0005975">
    <property type="term" value="P:carbohydrate metabolic process"/>
    <property type="evidence" value="ECO:0007669"/>
    <property type="project" value="InterPro"/>
</dbReference>
<dbReference type="Gene3D" id="1.50.10.10">
    <property type="match status" value="1"/>
</dbReference>
<dbReference type="InterPro" id="IPR010976">
    <property type="entry name" value="B-phosphoglucomutase_hydrolase"/>
</dbReference>
<feature type="domain" description="Glycoside hydrolase family 65 C-terminal" evidence="5">
    <location>
        <begin position="994"/>
        <end position="1057"/>
    </location>
</feature>
<dbReference type="SUPFAM" id="SSF74650">
    <property type="entry name" value="Galactose mutarotase-like"/>
    <property type="match status" value="1"/>
</dbReference>
<accession>A0A1Y5PFT7</accession>
<reference evidence="7" key="1">
    <citation type="submission" date="2016-03" db="EMBL/GenBank/DDBJ databases">
        <authorList>
            <person name="Ploux O."/>
        </authorList>
    </citation>
    <scope>NUCLEOTIDE SEQUENCE</scope>
    <source>
        <strain evidence="7">UC10</strain>
    </source>
</reference>
<dbReference type="PANTHER" id="PTHR11051">
    <property type="entry name" value="GLYCOSYL HYDROLASE-RELATED"/>
    <property type="match status" value="1"/>
</dbReference>
<dbReference type="SFLD" id="SFLDS00003">
    <property type="entry name" value="Haloacid_Dehalogenase"/>
    <property type="match status" value="1"/>
</dbReference>
<dbReference type="Pfam" id="PF03636">
    <property type="entry name" value="Glyco_hydro_65N"/>
    <property type="match status" value="1"/>
</dbReference>
<dbReference type="InterPro" id="IPR008928">
    <property type="entry name" value="6-hairpin_glycosidase_sf"/>
</dbReference>
<protein>
    <submittedName>
        <fullName evidence="7">Beta-phosphoglucomutase family hydrolase</fullName>
    </submittedName>
</protein>
<evidence type="ECO:0000256" key="3">
    <source>
        <dbReference type="SAM" id="MobiDB-lite"/>
    </source>
</evidence>
<dbReference type="InterPro" id="IPR005195">
    <property type="entry name" value="Glyco_hydro_65_M"/>
</dbReference>
<evidence type="ECO:0000259" key="4">
    <source>
        <dbReference type="Pfam" id="PF03632"/>
    </source>
</evidence>
<dbReference type="InterPro" id="IPR023198">
    <property type="entry name" value="PGP-like_dom2"/>
</dbReference>
<feature type="domain" description="Glycoside hydrolase family 65 N-terminal" evidence="6">
    <location>
        <begin position="276"/>
        <end position="534"/>
    </location>
</feature>
<dbReference type="GO" id="GO:0016757">
    <property type="term" value="F:glycosyltransferase activity"/>
    <property type="evidence" value="ECO:0007669"/>
    <property type="project" value="UniProtKB-ARBA"/>
</dbReference>
<sequence>MTDREEPPTPDLRLRCYDAVVFDMDGVVTDTATVHAAAWKTLFDEVLDELAATPVPSFDVEADYLRYVDGRPREDGVRTFLASRGITLAEGSPDDPPQRLTVQGLAARKQQLFNEHLARDGVAAFPSTVALLRRLRAEAISTALVTSSRNSVAVLQAAGVIDLFDARVDGSDALRLSLPGKPDPATFLEAARRLRVDPTRAVVVEDAEAGVRAGTAGGFGLVVGVDRVGNRAALLAAGAHIVVEDLAALDVDVPIADLGEHWCGGASCAEGPWLLTYHGFDPALEGTREALCTLGNGYRGTRGSAPGSTADNVHYPGTYLAGVFNRLRSNLGGRVVEYEHLVNCPDWTALTVSPPGEAPYRHGSAQMLSSWQQLDLRRGLLTRVFRYRDTAGRTTRVTHRSFVHLMQTNLGVLETTVEAEDWSGRIIVRSGIDGRIANRNVAEYRLLAHEHLLPVAAREIDPESVLLDAVTSQSGVHIAMAARTRVMDAAQNSDTDAKRQVIDQPGYIGHELVLAVRAGQPVTVEKVVAVATSRDRAVSTAALSAAARVRRAPSAQELLSTHEASWSQTWDRFGIELRAGQRQSLALNLNTFHVLQAIAAAGLDLDTGVPARGLHGEGYRGHVFWDEMFVYPMLTMRRPEMTRSLLYYRHRRLDEARAAARAAGLDGAMFPWQSGSDGREETPNELYNPRTGTWMPDNSHRQRHVGLAVAYSVWQYFQATTDLAFLIDAGAELMVEVTRLFASMATCDAADDRFDITGVMGPDEFHDGHPDAPGQGLRNNAYTNVMVAWLITRTLEALDQIAGKDCGPIWDRLALRSGERDHWERIRHRLRVPFHADGVISQFEGYEQLAEFDWQAYRSRYGDLGRLDLILAAEGDSPNRYRLCKQADVLMLLYLLSAEELRAVLGELGYPFPAEAVLRTVEFYLARTTHGSTLSRLVHSWVMARSNRPQSWSLFTRALDSDLADIQGGTTREGVHVGAMAGTVDMVLRCYAGLETRNGMLWLHPVLPIELPRAGFTIVYHGQPISVEVTREQVTLRLHDHVGEPTTVCVEGQVVTLSPGDVHVVALAVTSPGVHPSTGSHRHRPGSEVSNAAGVRRATP</sequence>
<dbReference type="Gene3D" id="2.60.420.10">
    <property type="entry name" value="Maltose phosphorylase, domain 3"/>
    <property type="match status" value="1"/>
</dbReference>
<feature type="domain" description="Glycoside hydrolase family 65 central catalytic" evidence="4">
    <location>
        <begin position="589"/>
        <end position="984"/>
    </location>
</feature>
<dbReference type="Pfam" id="PF03633">
    <property type="entry name" value="Glyco_hydro_65C"/>
    <property type="match status" value="1"/>
</dbReference>
<evidence type="ECO:0000259" key="6">
    <source>
        <dbReference type="Pfam" id="PF03636"/>
    </source>
</evidence>
<evidence type="ECO:0000256" key="1">
    <source>
        <dbReference type="ARBA" id="ARBA00006171"/>
    </source>
</evidence>
<name>A0A1Y5PFT7_9MYCO</name>
<dbReference type="AlphaFoldDB" id="A0A1Y5PFT7"/>
<dbReference type="EMBL" id="FLQS01000039">
    <property type="protein sequence ID" value="SBS77542.1"/>
    <property type="molecule type" value="Genomic_DNA"/>
</dbReference>
<dbReference type="GO" id="GO:0030246">
    <property type="term" value="F:carbohydrate binding"/>
    <property type="evidence" value="ECO:0007669"/>
    <property type="project" value="InterPro"/>
</dbReference>
<dbReference type="InterPro" id="IPR011013">
    <property type="entry name" value="Gal_mutarotase_sf_dom"/>
</dbReference>
<dbReference type="GO" id="GO:0004553">
    <property type="term" value="F:hydrolase activity, hydrolyzing O-glycosyl compounds"/>
    <property type="evidence" value="ECO:0007669"/>
    <property type="project" value="TreeGrafter"/>
</dbReference>
<dbReference type="SUPFAM" id="SSF56784">
    <property type="entry name" value="HAD-like"/>
    <property type="match status" value="1"/>
</dbReference>
<dbReference type="SFLD" id="SFLDG01129">
    <property type="entry name" value="C1.5:_HAD__Beta-PGM__Phosphata"/>
    <property type="match status" value="1"/>
</dbReference>
<dbReference type="InterPro" id="IPR037018">
    <property type="entry name" value="GH65_N"/>
</dbReference>